<keyword evidence="3" id="KW-1185">Reference proteome</keyword>
<proteinExistence type="predicted"/>
<dbReference type="RefSeq" id="WP_264602785.1">
    <property type="nucleotide sequence ID" value="NZ_JAOQNS010000011.1"/>
</dbReference>
<sequence>MLAAGPKVPCSCRYQGQSYQLGSTVCLKTPQGERMARCEMVLNNTSWHFLEKGCPLAVTPGRARAGHYVLNWAPLARPGGRGGRKPAAATRDAPANRRADPAGQDNG</sequence>
<name>A0ABT3HFL7_9HYPH</name>
<comment type="caution">
    <text evidence="2">The sequence shown here is derived from an EMBL/GenBank/DDBJ whole genome shotgun (WGS) entry which is preliminary data.</text>
</comment>
<dbReference type="Proteomes" id="UP001209755">
    <property type="component" value="Unassembled WGS sequence"/>
</dbReference>
<gene>
    <name evidence="2" type="ORF">M2319_003548</name>
</gene>
<evidence type="ECO:0000313" key="2">
    <source>
        <dbReference type="EMBL" id="MCW2309197.1"/>
    </source>
</evidence>
<evidence type="ECO:0000256" key="1">
    <source>
        <dbReference type="SAM" id="MobiDB-lite"/>
    </source>
</evidence>
<feature type="region of interest" description="Disordered" evidence="1">
    <location>
        <begin position="75"/>
        <end position="107"/>
    </location>
</feature>
<evidence type="ECO:0000313" key="3">
    <source>
        <dbReference type="Proteomes" id="UP001209755"/>
    </source>
</evidence>
<accession>A0ABT3HFL7</accession>
<reference evidence="3" key="1">
    <citation type="submission" date="2023-07" db="EMBL/GenBank/DDBJ databases">
        <title>Genome sequencing of Purple Non-Sulfur Bacteria from various extreme environments.</title>
        <authorList>
            <person name="Mayer M."/>
        </authorList>
    </citation>
    <scope>NUCLEOTIDE SEQUENCE [LARGE SCALE GENOMIC DNA]</scope>
    <source>
        <strain evidence="3">DSM 17935</strain>
    </source>
</reference>
<protein>
    <submittedName>
        <fullName evidence="2">Uncharacterized protein</fullName>
    </submittedName>
</protein>
<organism evidence="2 3">
    <name type="scientific">Rhodobium gokarnense</name>
    <dbReference type="NCBI Taxonomy" id="364296"/>
    <lineage>
        <taxon>Bacteria</taxon>
        <taxon>Pseudomonadati</taxon>
        <taxon>Pseudomonadota</taxon>
        <taxon>Alphaproteobacteria</taxon>
        <taxon>Hyphomicrobiales</taxon>
        <taxon>Rhodobiaceae</taxon>
        <taxon>Rhodobium</taxon>
    </lineage>
</organism>
<dbReference type="EMBL" id="JAOQNS010000011">
    <property type="protein sequence ID" value="MCW2309197.1"/>
    <property type="molecule type" value="Genomic_DNA"/>
</dbReference>